<name>A0AA90NH70_9ACTN</name>
<dbReference type="GO" id="GO:0016020">
    <property type="term" value="C:membrane"/>
    <property type="evidence" value="ECO:0007669"/>
    <property type="project" value="InterPro"/>
</dbReference>
<feature type="transmembrane region" description="Helical" evidence="2">
    <location>
        <begin position="184"/>
        <end position="205"/>
    </location>
</feature>
<feature type="transmembrane region" description="Helical" evidence="2">
    <location>
        <begin position="249"/>
        <end position="269"/>
    </location>
</feature>
<feature type="transmembrane region" description="Helical" evidence="2">
    <location>
        <begin position="305"/>
        <end position="329"/>
    </location>
</feature>
<dbReference type="PANTHER" id="PTHR38457">
    <property type="entry name" value="REGULATOR ABRB-RELATED"/>
    <property type="match status" value="1"/>
</dbReference>
<comment type="caution">
    <text evidence="3">The sequence shown here is derived from an EMBL/GenBank/DDBJ whole genome shotgun (WGS) entry which is preliminary data.</text>
</comment>
<dbReference type="PANTHER" id="PTHR38457:SF1">
    <property type="entry name" value="REGULATOR ABRB-RELATED"/>
    <property type="match status" value="1"/>
</dbReference>
<protein>
    <submittedName>
        <fullName evidence="3">AbrB family transcriptional regulator</fullName>
    </submittedName>
</protein>
<gene>
    <name evidence="3" type="ORF">Q7X28_10640</name>
</gene>
<evidence type="ECO:0000313" key="4">
    <source>
        <dbReference type="Proteomes" id="UP001178281"/>
    </source>
</evidence>
<evidence type="ECO:0000313" key="3">
    <source>
        <dbReference type="EMBL" id="MDP0398384.1"/>
    </source>
</evidence>
<sequence length="402" mass="41592">MTAQPPVVEEASPVPTGQDGGTRRRAPSRAARLRKACTGRVPRYLAVVLVAWIAAEVASVFGVPAPSLLAALALGAALRIFLGREISVPADASRWTQAFIGVMLGSYLNLEAIRIVGPVIAPFLLISILTIVLSMFTAWALSRFVAALDQRTATLGLMVGGSSAVVTLCDELGARKDVVGVMQYSRVLLVSLTAPFVMTALAGTAATTTGRRVTDLQIVGRGDQIAGLSIAIVFAMAGMWLGRKLKLPGGGLIGPMLVAAVIGGAQLTRGFAPQGAFKELLLIVVGLEVGLMFDRRMLRRLAHLLPAIGVGIVFLCGVVALLAAAAARITGVPLADAYLATTPGGINAVVASAAGSGDANMALIATVQSLRLIIVVLALPLIVVAMNRLAMLRRPDAAATTR</sequence>
<feature type="transmembrane region" description="Helical" evidence="2">
    <location>
        <begin position="225"/>
        <end position="242"/>
    </location>
</feature>
<dbReference type="PIRSF" id="PIRSF038991">
    <property type="entry name" value="Protein_AbrB"/>
    <property type="match status" value="1"/>
</dbReference>
<evidence type="ECO:0000256" key="2">
    <source>
        <dbReference type="SAM" id="Phobius"/>
    </source>
</evidence>
<dbReference type="AlphaFoldDB" id="A0AA90NH70"/>
<keyword evidence="2" id="KW-0472">Membrane</keyword>
<reference evidence="3" key="1">
    <citation type="submission" date="2023-08" db="EMBL/GenBank/DDBJ databases">
        <title>The draft genome of Tsukamurella strandjordii strain 050030.</title>
        <authorList>
            <person name="Zhao F."/>
            <person name="Feng Y."/>
            <person name="Zong Z."/>
        </authorList>
    </citation>
    <scope>NUCLEOTIDE SEQUENCE</scope>
    <source>
        <strain evidence="3">050030</strain>
    </source>
</reference>
<dbReference type="EMBL" id="JAUTIX010000003">
    <property type="protein sequence ID" value="MDP0398384.1"/>
    <property type="molecule type" value="Genomic_DNA"/>
</dbReference>
<dbReference type="Pfam" id="PF05145">
    <property type="entry name" value="AbrB"/>
    <property type="match status" value="1"/>
</dbReference>
<proteinExistence type="predicted"/>
<feature type="transmembrane region" description="Helical" evidence="2">
    <location>
        <begin position="362"/>
        <end position="385"/>
    </location>
</feature>
<feature type="transmembrane region" description="Helical" evidence="2">
    <location>
        <begin position="119"/>
        <end position="141"/>
    </location>
</feature>
<dbReference type="RefSeq" id="WP_305111272.1">
    <property type="nucleotide sequence ID" value="NZ_JAUTIX010000003.1"/>
</dbReference>
<keyword evidence="4" id="KW-1185">Reference proteome</keyword>
<feature type="transmembrane region" description="Helical" evidence="2">
    <location>
        <begin position="67"/>
        <end position="83"/>
    </location>
</feature>
<dbReference type="Proteomes" id="UP001178281">
    <property type="component" value="Unassembled WGS sequence"/>
</dbReference>
<dbReference type="InterPro" id="IPR007820">
    <property type="entry name" value="AbrB_fam"/>
</dbReference>
<feature type="transmembrane region" description="Helical" evidence="2">
    <location>
        <begin position="275"/>
        <end position="293"/>
    </location>
</feature>
<keyword evidence="2" id="KW-0812">Transmembrane</keyword>
<accession>A0AA90NH70</accession>
<keyword evidence="2" id="KW-1133">Transmembrane helix</keyword>
<dbReference type="InterPro" id="IPR017516">
    <property type="entry name" value="AbrB_dup"/>
</dbReference>
<evidence type="ECO:0000256" key="1">
    <source>
        <dbReference type="SAM" id="MobiDB-lite"/>
    </source>
</evidence>
<feature type="transmembrane region" description="Helical" evidence="2">
    <location>
        <begin position="95"/>
        <end position="113"/>
    </location>
</feature>
<dbReference type="NCBIfam" id="TIGR03082">
    <property type="entry name" value="Gneg_AbrB_dup"/>
    <property type="match status" value="2"/>
</dbReference>
<dbReference type="GO" id="GO:0010468">
    <property type="term" value="P:regulation of gene expression"/>
    <property type="evidence" value="ECO:0007669"/>
    <property type="project" value="InterPro"/>
</dbReference>
<feature type="region of interest" description="Disordered" evidence="1">
    <location>
        <begin position="1"/>
        <end position="29"/>
    </location>
</feature>
<organism evidence="3 4">
    <name type="scientific">Tsukamurella strandjordii</name>
    <dbReference type="NCBI Taxonomy" id="147577"/>
    <lineage>
        <taxon>Bacteria</taxon>
        <taxon>Bacillati</taxon>
        <taxon>Actinomycetota</taxon>
        <taxon>Actinomycetes</taxon>
        <taxon>Mycobacteriales</taxon>
        <taxon>Tsukamurellaceae</taxon>
        <taxon>Tsukamurella</taxon>
    </lineage>
</organism>